<evidence type="ECO:0000256" key="1">
    <source>
        <dbReference type="SAM" id="MobiDB-lite"/>
    </source>
</evidence>
<accession>A0A8D0HDL7</accession>
<dbReference type="OMA" id="RETRISM"/>
<feature type="region of interest" description="Disordered" evidence="1">
    <location>
        <begin position="295"/>
        <end position="354"/>
    </location>
</feature>
<dbReference type="Proteomes" id="UP000694392">
    <property type="component" value="Unplaced"/>
</dbReference>
<feature type="compositionally biased region" description="Basic and acidic residues" evidence="1">
    <location>
        <begin position="483"/>
        <end position="496"/>
    </location>
</feature>
<dbReference type="SUPFAM" id="SSF47823">
    <property type="entry name" value="lambda integrase-like, N-terminal domain"/>
    <property type="match status" value="1"/>
</dbReference>
<feature type="compositionally biased region" description="Basic and acidic residues" evidence="1">
    <location>
        <begin position="41"/>
        <end position="50"/>
    </location>
</feature>
<feature type="compositionally biased region" description="Basic residues" evidence="1">
    <location>
        <begin position="452"/>
        <end position="461"/>
    </location>
</feature>
<name>A0A8D0HDL7_SPHPU</name>
<evidence type="ECO:0000313" key="2">
    <source>
        <dbReference type="Ensembl" id="ENSSPUP00000017790.1"/>
    </source>
</evidence>
<reference evidence="2" key="2">
    <citation type="submission" date="2025-09" db="UniProtKB">
        <authorList>
            <consortium name="Ensembl"/>
        </authorList>
    </citation>
    <scope>IDENTIFICATION</scope>
</reference>
<feature type="compositionally biased region" description="Polar residues" evidence="1">
    <location>
        <begin position="332"/>
        <end position="341"/>
    </location>
</feature>
<dbReference type="GeneTree" id="ENSGT01150000287719"/>
<feature type="region of interest" description="Disordered" evidence="1">
    <location>
        <begin position="37"/>
        <end position="117"/>
    </location>
</feature>
<dbReference type="Ensembl" id="ENSSPUT00000018945.1">
    <property type="protein sequence ID" value="ENSSPUP00000017790.1"/>
    <property type="gene ID" value="ENSSPUG00000013742.1"/>
</dbReference>
<feature type="region of interest" description="Disordered" evidence="1">
    <location>
        <begin position="577"/>
        <end position="600"/>
    </location>
</feature>
<feature type="compositionally biased region" description="Polar residues" evidence="1">
    <location>
        <begin position="161"/>
        <end position="190"/>
    </location>
</feature>
<evidence type="ECO:0000313" key="3">
    <source>
        <dbReference type="Proteomes" id="UP000694392"/>
    </source>
</evidence>
<organism evidence="2 3">
    <name type="scientific">Sphenodon punctatus</name>
    <name type="common">Tuatara</name>
    <name type="synonym">Hatteria punctata</name>
    <dbReference type="NCBI Taxonomy" id="8508"/>
    <lineage>
        <taxon>Eukaryota</taxon>
        <taxon>Metazoa</taxon>
        <taxon>Chordata</taxon>
        <taxon>Craniata</taxon>
        <taxon>Vertebrata</taxon>
        <taxon>Euteleostomi</taxon>
        <taxon>Lepidosauria</taxon>
        <taxon>Sphenodontia</taxon>
        <taxon>Sphenodontidae</taxon>
        <taxon>Sphenodon</taxon>
    </lineage>
</organism>
<reference evidence="2" key="1">
    <citation type="submission" date="2025-08" db="UniProtKB">
        <authorList>
            <consortium name="Ensembl"/>
        </authorList>
    </citation>
    <scope>IDENTIFICATION</scope>
</reference>
<feature type="compositionally biased region" description="Basic and acidic residues" evidence="1">
    <location>
        <begin position="540"/>
        <end position="557"/>
    </location>
</feature>
<feature type="region of interest" description="Disordered" evidence="1">
    <location>
        <begin position="535"/>
        <end position="557"/>
    </location>
</feature>
<dbReference type="PANTHER" id="PTHR33066:SF2">
    <property type="entry name" value="FILAGGRIN-2-LIKE"/>
    <property type="match status" value="1"/>
</dbReference>
<protein>
    <submittedName>
        <fullName evidence="2">Uncharacterized protein</fullName>
    </submittedName>
</protein>
<sequence>MAACHIRSLGLANDHKRLCYRAQRMPHKLFYSLSTLQKPQETSDHAERNHQIKGHRSHPAGTPTKSQTGTVLNPVLSPKENRRVAGGAGLKKTKRMHKTKKVQDGNSSIHQVSDRTKRVADVVRSKGGVSPCANPSCSQEMAEVPLQPNSLAVRSTTVWPIHSPTNLHEGSGCPNSKTQNGENQDPSLSRRSADTFPESAPSKVRYSKGHRLPTGTWIHSESQKESPGSLPVLRASGGCHKHTTIQDVPEPTATSNSEEIAEPSLLQQEIQTKGPGQPPGEHDIVYRNPEVGETTCKTSPEVPTPLAGPTNFRGKPVGDGTSEGKEIPSMVERSQTIQLRDTNPGPREKGSNNRCQHLRVGCTHTRKISSGKVVEMGEKTPHKLARTQGSIHGIEEVSSPNSGIPCANLHGQHSNQGLYQPSRGISVGSSTSTGPNHAEVGGKESTLTHGSTHTRGKKHTSRLAQQGDTRPRGVVPTPTDVPSDNRDVRISGDRSVRQPSKHKNKSILHQIPRQTSSGIRRTQQSLATRPSLRFSTVPIDPKDCNKDKEGTSRDHTDHTILASSAMVCRHSDNDNCTASQATTQGGPPETRPNKTRETRISMSDSLAIERRALTNLGYSQQVMETMLQSRRPATRRIYQSTWAKFAGWCGTKGVNPIKAPIGV</sequence>
<feature type="region of interest" description="Disordered" evidence="1">
    <location>
        <begin position="413"/>
        <end position="507"/>
    </location>
</feature>
<dbReference type="PANTHER" id="PTHR33066">
    <property type="entry name" value="INTEGRASE_SAM-LIKE_N DOMAIN-CONTAINING PROTEIN"/>
    <property type="match status" value="1"/>
</dbReference>
<proteinExistence type="predicted"/>
<dbReference type="AlphaFoldDB" id="A0A8D0HDL7"/>
<feature type="region of interest" description="Disordered" evidence="1">
    <location>
        <begin position="161"/>
        <end position="229"/>
    </location>
</feature>
<feature type="compositionally biased region" description="Basic residues" evidence="1">
    <location>
        <begin position="91"/>
        <end position="100"/>
    </location>
</feature>
<keyword evidence="3" id="KW-1185">Reference proteome</keyword>